<protein>
    <recommendedName>
        <fullName evidence="6">Sortase</fullName>
    </recommendedName>
</protein>
<dbReference type="AlphaFoldDB" id="A0A939PHB5"/>
<evidence type="ECO:0000256" key="2">
    <source>
        <dbReference type="SAM" id="Phobius"/>
    </source>
</evidence>
<evidence type="ECO:0000313" key="5">
    <source>
        <dbReference type="Proteomes" id="UP000669179"/>
    </source>
</evidence>
<keyword evidence="5" id="KW-1185">Reference proteome</keyword>
<evidence type="ECO:0008006" key="6">
    <source>
        <dbReference type="Google" id="ProtNLM"/>
    </source>
</evidence>
<evidence type="ECO:0000256" key="1">
    <source>
        <dbReference type="SAM" id="MobiDB-lite"/>
    </source>
</evidence>
<keyword evidence="2" id="KW-0472">Membrane</keyword>
<keyword evidence="3" id="KW-0732">Signal</keyword>
<keyword evidence="2" id="KW-0812">Transmembrane</keyword>
<organism evidence="4 5">
    <name type="scientific">Actinomadura barringtoniae</name>
    <dbReference type="NCBI Taxonomy" id="1427535"/>
    <lineage>
        <taxon>Bacteria</taxon>
        <taxon>Bacillati</taxon>
        <taxon>Actinomycetota</taxon>
        <taxon>Actinomycetes</taxon>
        <taxon>Streptosporangiales</taxon>
        <taxon>Thermomonosporaceae</taxon>
        <taxon>Actinomadura</taxon>
    </lineage>
</organism>
<feature type="region of interest" description="Disordered" evidence="1">
    <location>
        <begin position="109"/>
        <end position="133"/>
    </location>
</feature>
<name>A0A939PHB5_9ACTN</name>
<evidence type="ECO:0000256" key="3">
    <source>
        <dbReference type="SAM" id="SignalP"/>
    </source>
</evidence>
<proteinExistence type="predicted"/>
<gene>
    <name evidence="4" type="ORF">J4573_34615</name>
</gene>
<dbReference type="EMBL" id="JAGEOJ010000015">
    <property type="protein sequence ID" value="MBO2452267.1"/>
    <property type="molecule type" value="Genomic_DNA"/>
</dbReference>
<comment type="caution">
    <text evidence="4">The sequence shown here is derived from an EMBL/GenBank/DDBJ whole genome shotgun (WGS) entry which is preliminary data.</text>
</comment>
<keyword evidence="2" id="KW-1133">Transmembrane helix</keyword>
<sequence>MIRRISTTCAAALTGVALFAVGPMAYADDVDIEPYKVAPGGSVTLTAPDSCVDPAKANSGAFAAADVPLTSNAGAGRGPVGTADIAMGTTPGPYDVLVECQGGQQFTGQLEVSDGSEPNPGPHTGGGGLAHAGTRAGGLAHAAKANATAPKDSWGLLITIGASLVLVAGTGFTLWRSRRNRA</sequence>
<dbReference type="Proteomes" id="UP000669179">
    <property type="component" value="Unassembled WGS sequence"/>
</dbReference>
<feature type="chain" id="PRO_5037910902" description="Sortase" evidence="3">
    <location>
        <begin position="28"/>
        <end position="182"/>
    </location>
</feature>
<reference evidence="4" key="1">
    <citation type="submission" date="2021-03" db="EMBL/GenBank/DDBJ databases">
        <authorList>
            <person name="Kanchanasin P."/>
            <person name="Saeng-In P."/>
            <person name="Phongsopitanun W."/>
            <person name="Yuki M."/>
            <person name="Kudo T."/>
            <person name="Ohkuma M."/>
            <person name="Tanasupawat S."/>
        </authorList>
    </citation>
    <scope>NUCLEOTIDE SEQUENCE</scope>
    <source>
        <strain evidence="4">GKU 128</strain>
    </source>
</reference>
<evidence type="ECO:0000313" key="4">
    <source>
        <dbReference type="EMBL" id="MBO2452267.1"/>
    </source>
</evidence>
<feature type="transmembrane region" description="Helical" evidence="2">
    <location>
        <begin position="154"/>
        <end position="175"/>
    </location>
</feature>
<accession>A0A939PHB5</accession>
<dbReference type="RefSeq" id="WP_208260147.1">
    <property type="nucleotide sequence ID" value="NZ_JAGEOJ010000015.1"/>
</dbReference>
<feature type="signal peptide" evidence="3">
    <location>
        <begin position="1"/>
        <end position="27"/>
    </location>
</feature>